<feature type="compositionally biased region" description="Polar residues" evidence="3">
    <location>
        <begin position="1034"/>
        <end position="1043"/>
    </location>
</feature>
<evidence type="ECO:0000256" key="4">
    <source>
        <dbReference type="SAM" id="Phobius"/>
    </source>
</evidence>
<dbReference type="InterPro" id="IPR013783">
    <property type="entry name" value="Ig-like_fold"/>
</dbReference>
<dbReference type="Gene3D" id="2.60.40.10">
    <property type="entry name" value="Immunoglobulins"/>
    <property type="match status" value="6"/>
</dbReference>
<evidence type="ECO:0000256" key="2">
    <source>
        <dbReference type="ARBA" id="ARBA00023157"/>
    </source>
</evidence>
<evidence type="ECO:0000256" key="3">
    <source>
        <dbReference type="SAM" id="MobiDB-lite"/>
    </source>
</evidence>
<evidence type="ECO:0000259" key="7">
    <source>
        <dbReference type="PROSITE" id="PS50853"/>
    </source>
</evidence>
<keyword evidence="5" id="KW-0732">Signal</keyword>
<gene>
    <name evidence="8" type="ORF">CAUJ_LOCUS3060</name>
</gene>
<dbReference type="InterPro" id="IPR036179">
    <property type="entry name" value="Ig-like_dom_sf"/>
</dbReference>
<dbReference type="InterPro" id="IPR007110">
    <property type="entry name" value="Ig-like_dom"/>
</dbReference>
<evidence type="ECO:0000259" key="6">
    <source>
        <dbReference type="PROSITE" id="PS50835"/>
    </source>
</evidence>
<protein>
    <submittedName>
        <fullName evidence="8">Uncharacterized protein</fullName>
    </submittedName>
</protein>
<dbReference type="SMART" id="SM00408">
    <property type="entry name" value="IGc2"/>
    <property type="match status" value="4"/>
</dbReference>
<keyword evidence="9" id="KW-1185">Reference proteome</keyword>
<dbReference type="Proteomes" id="UP000835052">
    <property type="component" value="Unassembled WGS sequence"/>
</dbReference>
<evidence type="ECO:0000256" key="1">
    <source>
        <dbReference type="ARBA" id="ARBA00022737"/>
    </source>
</evidence>
<evidence type="ECO:0000256" key="5">
    <source>
        <dbReference type="SAM" id="SignalP"/>
    </source>
</evidence>
<dbReference type="PROSITE" id="PS50853">
    <property type="entry name" value="FN3"/>
    <property type="match status" value="2"/>
</dbReference>
<dbReference type="Pfam" id="PF13927">
    <property type="entry name" value="Ig_3"/>
    <property type="match status" value="1"/>
</dbReference>
<dbReference type="InterPro" id="IPR003599">
    <property type="entry name" value="Ig_sub"/>
</dbReference>
<dbReference type="EMBL" id="CAJGYM010000006">
    <property type="protein sequence ID" value="CAD6187141.1"/>
    <property type="molecule type" value="Genomic_DNA"/>
</dbReference>
<evidence type="ECO:0000313" key="9">
    <source>
        <dbReference type="Proteomes" id="UP000835052"/>
    </source>
</evidence>
<keyword evidence="4" id="KW-0812">Transmembrane</keyword>
<sequence length="1076" mass="119903">MHCSWIVVIFLLLLGYSSAELKAQTYELPSLLVDADQYFLQKRFPTNLTCHLAPGYSEARLTFVQWYKDDVLLENITEDYSWEDKTLTIFGVKQQNEGLYQCLADIINIRLSSRQLVDTRLFSSPVKIRRARMTKFDKISDHAITVRENEVARLPCAGMPDVVPGPATICFERLENDTCLGAKNSTKYLTTLTGMQISLVQPSDAGFYHCLVRNEYTNMTRRSPKPVLLYVREANSTDDEPSSDSEIKPTLTFPAKETTVDEPIPVDVVEGDDVLLECVIALAKIVWIKQNDSTPIISMNDNNSRFQQVWGNLKIQSVAQGDAGVYSCFGLPIVGSNSVVDENTHPRVDYRVTVHSPSGVHLGITQQADKSYMLECLATNLDYEIPMAFINGTPWTEAIPKMGTITTTNFFTNPIRVLLRVSDLFTGSIQCISRPAMEEAEVYGHGMESGRSNNFFVINNPFATDNLIMQGPNNLTVRAGGTADFPCLVQRVRSKSWKKNGKYISLFSNKTQLVGSNSLRVKNVDMNDIGWYTCVVIGQTLQQSESSAFLNVIPADAPESEIPETSTEPFLAKKKEEKIDVEDVRGFVTGTQVRIQWSVFGKMEALTTISNFKIEVQRSGAPNDSWIEAESVDSHVRATTIKNLIPDNKYKFRILLNRDKGAPVISTPTSWMTVEQPSRDVLPTPPLLEVFRQISWDKAIVKWSHESPISNGAAKTFMIVHSEKDSNKSSVTQVDGNQTDAVISKLHIGRVYTVSMVAENAAGKSLSSNELELKVTEPEVTMLVRGYFETFLTHVTFRNLALFGIILFVSLLVILICCSVFCNLRSGKKKAPPSKNQPNGKFFDASFRIFNEQKVHKSRAFQENDLFDGDFDESSPLKKSEKRLSAHSLKYDFTESGVLPNLYGGIGEDQEDRISHDLPNDSNFVRQSSAVPREYATHTTARCYSPSSRTSHEMLVSYSQSMGRSSIQDSNSQICGTLSKVTAYKYPDSLLYSPGTSSSIADTSSSGIVVNRMNCDSPTNAPTDESDQGIRCGSSRNSHISSTDSKAIPMHTFKPNIVTSSFMSTFDRRKPTPVLQ</sequence>
<feature type="domain" description="Fibronectin type-III" evidence="7">
    <location>
        <begin position="575"/>
        <end position="679"/>
    </location>
</feature>
<feature type="domain" description="Fibronectin type-III" evidence="7">
    <location>
        <begin position="685"/>
        <end position="779"/>
    </location>
</feature>
<feature type="signal peptide" evidence="5">
    <location>
        <begin position="1"/>
        <end position="19"/>
    </location>
</feature>
<feature type="domain" description="Ig-like" evidence="6">
    <location>
        <begin position="461"/>
        <end position="551"/>
    </location>
</feature>
<dbReference type="PROSITE" id="PS50835">
    <property type="entry name" value="IG_LIKE"/>
    <property type="match status" value="3"/>
</dbReference>
<dbReference type="SMART" id="SM00060">
    <property type="entry name" value="FN3"/>
    <property type="match status" value="2"/>
</dbReference>
<feature type="transmembrane region" description="Helical" evidence="4">
    <location>
        <begin position="800"/>
        <end position="824"/>
    </location>
</feature>
<dbReference type="PANTHER" id="PTHR44170">
    <property type="entry name" value="PROTEIN SIDEKICK"/>
    <property type="match status" value="1"/>
</dbReference>
<dbReference type="InterPro" id="IPR036116">
    <property type="entry name" value="FN3_sf"/>
</dbReference>
<accession>A0A8S1GVR7</accession>
<feature type="domain" description="Ig-like" evidence="6">
    <location>
        <begin position="29"/>
        <end position="112"/>
    </location>
</feature>
<dbReference type="CDD" id="cd00063">
    <property type="entry name" value="FN3"/>
    <property type="match status" value="2"/>
</dbReference>
<keyword evidence="1" id="KW-0677">Repeat</keyword>
<name>A0A8S1GVR7_9PELO</name>
<reference evidence="8" key="1">
    <citation type="submission" date="2020-10" db="EMBL/GenBank/DDBJ databases">
        <authorList>
            <person name="Kikuchi T."/>
        </authorList>
    </citation>
    <scope>NUCLEOTIDE SEQUENCE</scope>
    <source>
        <strain evidence="8">NKZ352</strain>
    </source>
</reference>
<comment type="caution">
    <text evidence="8">The sequence shown here is derived from an EMBL/GenBank/DDBJ whole genome shotgun (WGS) entry which is preliminary data.</text>
</comment>
<feature type="domain" description="Ig-like" evidence="6">
    <location>
        <begin position="249"/>
        <end position="328"/>
    </location>
</feature>
<dbReference type="InterPro" id="IPR003961">
    <property type="entry name" value="FN3_dom"/>
</dbReference>
<keyword evidence="4" id="KW-1133">Transmembrane helix</keyword>
<dbReference type="SUPFAM" id="SSF48726">
    <property type="entry name" value="Immunoglobulin"/>
    <property type="match status" value="4"/>
</dbReference>
<organism evidence="8 9">
    <name type="scientific">Caenorhabditis auriculariae</name>
    <dbReference type="NCBI Taxonomy" id="2777116"/>
    <lineage>
        <taxon>Eukaryota</taxon>
        <taxon>Metazoa</taxon>
        <taxon>Ecdysozoa</taxon>
        <taxon>Nematoda</taxon>
        <taxon>Chromadorea</taxon>
        <taxon>Rhabditida</taxon>
        <taxon>Rhabditina</taxon>
        <taxon>Rhabditomorpha</taxon>
        <taxon>Rhabditoidea</taxon>
        <taxon>Rhabditidae</taxon>
        <taxon>Peloderinae</taxon>
        <taxon>Caenorhabditis</taxon>
    </lineage>
</organism>
<dbReference type="CDD" id="cd00096">
    <property type="entry name" value="Ig"/>
    <property type="match status" value="1"/>
</dbReference>
<proteinExistence type="predicted"/>
<feature type="region of interest" description="Disordered" evidence="3">
    <location>
        <begin position="1018"/>
        <end position="1043"/>
    </location>
</feature>
<dbReference type="PANTHER" id="PTHR44170:SF55">
    <property type="entry name" value="OBSCURIN ISOFORM X2"/>
    <property type="match status" value="1"/>
</dbReference>
<evidence type="ECO:0000313" key="8">
    <source>
        <dbReference type="EMBL" id="CAD6187141.1"/>
    </source>
</evidence>
<dbReference type="SMART" id="SM00409">
    <property type="entry name" value="IG"/>
    <property type="match status" value="4"/>
</dbReference>
<feature type="chain" id="PRO_5035719174" evidence="5">
    <location>
        <begin position="20"/>
        <end position="1076"/>
    </location>
</feature>
<dbReference type="SUPFAM" id="SSF49265">
    <property type="entry name" value="Fibronectin type III"/>
    <property type="match status" value="1"/>
</dbReference>
<keyword evidence="2" id="KW-1015">Disulfide bond</keyword>
<dbReference type="OrthoDB" id="5982258at2759"/>
<dbReference type="Pfam" id="PF00041">
    <property type="entry name" value="fn3"/>
    <property type="match status" value="1"/>
</dbReference>
<keyword evidence="4" id="KW-0472">Membrane</keyword>
<dbReference type="GO" id="GO:0098609">
    <property type="term" value="P:cell-cell adhesion"/>
    <property type="evidence" value="ECO:0007669"/>
    <property type="project" value="TreeGrafter"/>
</dbReference>
<dbReference type="AlphaFoldDB" id="A0A8S1GVR7"/>
<dbReference type="InterPro" id="IPR003598">
    <property type="entry name" value="Ig_sub2"/>
</dbReference>